<gene>
    <name evidence="1" type="ORF">HOLDEFILI_03987</name>
</gene>
<dbReference type="HOGENOM" id="CLU_3184568_0_0_9"/>
<comment type="caution">
    <text evidence="1">The sequence shown here is derived from an EMBL/GenBank/DDBJ whole genome shotgun (WGS) entry which is preliminary data.</text>
</comment>
<dbReference type="Proteomes" id="UP000005950">
    <property type="component" value="Unassembled WGS sequence"/>
</dbReference>
<reference evidence="1 2" key="1">
    <citation type="submission" date="2008-12" db="EMBL/GenBank/DDBJ databases">
        <authorList>
            <person name="Fulton L."/>
            <person name="Clifton S."/>
            <person name="Fulton B."/>
            <person name="Xu J."/>
            <person name="Minx P."/>
            <person name="Pepin K.H."/>
            <person name="Johnson M."/>
            <person name="Bhonagiri V."/>
            <person name="Nash W.E."/>
            <person name="Mardis E.R."/>
            <person name="Wilson R.K."/>
        </authorList>
    </citation>
    <scope>NUCLEOTIDE SEQUENCE [LARGE SCALE GENOMIC DNA]</scope>
    <source>
        <strain evidence="1 2">DSM 12042</strain>
    </source>
</reference>
<accession>B9YDR4</accession>
<evidence type="ECO:0000313" key="2">
    <source>
        <dbReference type="Proteomes" id="UP000005950"/>
    </source>
</evidence>
<dbReference type="EMBL" id="ACCF01000250">
    <property type="protein sequence ID" value="EEF65883.1"/>
    <property type="molecule type" value="Genomic_DNA"/>
</dbReference>
<protein>
    <submittedName>
        <fullName evidence="1">Uncharacterized protein</fullName>
    </submittedName>
</protein>
<proteinExistence type="predicted"/>
<sequence>MISAVNGMEDHELLKNWRSEIFKMLFLMNILVIQYTYRLTDSRETG</sequence>
<reference evidence="1 2" key="2">
    <citation type="submission" date="2009-02" db="EMBL/GenBank/DDBJ databases">
        <title>Draft genome sequence of Holdemania filiformis DSM 12042.</title>
        <authorList>
            <person name="Sudarsanam P."/>
            <person name="Ley R."/>
            <person name="Guruge J."/>
            <person name="Turnbaugh P.J."/>
            <person name="Mahowald M."/>
            <person name="Liep D."/>
            <person name="Gordon J."/>
        </authorList>
    </citation>
    <scope>NUCLEOTIDE SEQUENCE [LARGE SCALE GENOMIC DNA]</scope>
    <source>
        <strain evidence="1 2">DSM 12042</strain>
    </source>
</reference>
<evidence type="ECO:0000313" key="1">
    <source>
        <dbReference type="EMBL" id="EEF65883.1"/>
    </source>
</evidence>
<name>B9YDR4_9FIRM</name>
<organism evidence="1 2">
    <name type="scientific">Holdemania filiformis DSM 12042</name>
    <dbReference type="NCBI Taxonomy" id="545696"/>
    <lineage>
        <taxon>Bacteria</taxon>
        <taxon>Bacillati</taxon>
        <taxon>Bacillota</taxon>
        <taxon>Erysipelotrichia</taxon>
        <taxon>Erysipelotrichales</taxon>
        <taxon>Erysipelotrichaceae</taxon>
        <taxon>Holdemania</taxon>
    </lineage>
</organism>
<dbReference type="STRING" id="545696.HOLDEFILI_03987"/>
<dbReference type="AlphaFoldDB" id="B9YDR4"/>